<dbReference type="PANTHER" id="PTHR38046:SF1">
    <property type="entry name" value="CRYPTIC LOCI REGULATOR 2"/>
    <property type="match status" value="1"/>
</dbReference>
<dbReference type="PANTHER" id="PTHR38046">
    <property type="entry name" value="CRYPTIC LOCI REGULATOR 2"/>
    <property type="match status" value="1"/>
</dbReference>
<sequence length="738" mass="80777">MPVITLNINPGSDGDGRRRPKTDDFTRNDDYWLDRMGEVWAKHQGIATPGNTYRLDRLPDGYGGYEKRRGDTKHVDRYVHGHAKGQARSVPDFTEHFLHLMTYGSATNCTCKLCSSASNSRGKAGSGVKTGEAGSARSGSPIGASPYFASAKKTGKAAQSQHQLQIREPHIALRQRQIDEEGMPDVIRHLLDKLKEAGEEGKIDEPIVESMSPDWRTGHAMLMQSLHESGSHPGFLPRAGEIALFVRDLVYGDSLAWDDAASTWRIVHGGTWADVPLWEAGVVAQIPTETVSEEDLAGVPQEKQKSVAEAGYRIEPLSKPSSVNKSLSQQHKYVHLHAIRPVALWKHCVGVKQETEWHPTLRHALTIASSICILGRYHFKGTWPEATVFTQGIFIGAELLTVGDTVRIRNKDQLDATIEVMVITAIKVRLVNLDEASDDDYDHGQPYNTCTHISGRTFTRDAKKSFEGKAPIAENSPTLPRSLVGSGSWYHVTDPKKTKARIEVPFQRVAGRWIEAVAAKTWFSPPDNMASASAFNAVNARPTSKGKGKDISLENASSLTGILEARAYSEKNDTRILTEIGKTWFWADTRIQQLDLHQINGHYVGAKDVTRTPEQLTTWSKALKALDGTPGGREEYHAVRQQREQALAKKESEFAASGSGLVAGGAQAIAEGNAEAVGISDGDEEDAMDVDEPVPMVAAGHMDIDVDDDDDEEEGVDALAAFKSKATAAQVVIELDDD</sequence>
<dbReference type="GO" id="GO:0033553">
    <property type="term" value="C:rDNA heterochromatin"/>
    <property type="evidence" value="ECO:0007669"/>
    <property type="project" value="TreeGrafter"/>
</dbReference>
<evidence type="ECO:0000313" key="4">
    <source>
        <dbReference type="EMBL" id="KAK5113962.1"/>
    </source>
</evidence>
<dbReference type="EMBL" id="JAVRRL010000020">
    <property type="protein sequence ID" value="KAK5113962.1"/>
    <property type="molecule type" value="Genomic_DNA"/>
</dbReference>
<feature type="region of interest" description="Disordered" evidence="1">
    <location>
        <begin position="1"/>
        <end position="22"/>
    </location>
</feature>
<dbReference type="GO" id="GO:0070824">
    <property type="term" value="C:SHREC complex"/>
    <property type="evidence" value="ECO:0007669"/>
    <property type="project" value="InterPro"/>
</dbReference>
<gene>
    <name evidence="4" type="ORF">LTR62_003085</name>
</gene>
<feature type="domain" description="Cryptic loci regulator 2 N-terminal" evidence="3">
    <location>
        <begin position="53"/>
        <end position="114"/>
    </location>
</feature>
<dbReference type="Pfam" id="PF10383">
    <property type="entry name" value="Clr2"/>
    <property type="match status" value="1"/>
</dbReference>
<name>A0AAN7YHC0_9PEZI</name>
<accession>A0AAN7YHC0</accession>
<dbReference type="InterPro" id="IPR018839">
    <property type="entry name" value="Tscrpt-silencing_Clr2_C"/>
</dbReference>
<proteinExistence type="predicted"/>
<evidence type="ECO:0000259" key="2">
    <source>
        <dbReference type="Pfam" id="PF10383"/>
    </source>
</evidence>
<organism evidence="4 5">
    <name type="scientific">Meristemomyces frigidus</name>
    <dbReference type="NCBI Taxonomy" id="1508187"/>
    <lineage>
        <taxon>Eukaryota</taxon>
        <taxon>Fungi</taxon>
        <taxon>Dikarya</taxon>
        <taxon>Ascomycota</taxon>
        <taxon>Pezizomycotina</taxon>
        <taxon>Dothideomycetes</taxon>
        <taxon>Dothideomycetidae</taxon>
        <taxon>Mycosphaerellales</taxon>
        <taxon>Teratosphaeriaceae</taxon>
        <taxon>Meristemomyces</taxon>
    </lineage>
</organism>
<evidence type="ECO:0008006" key="6">
    <source>
        <dbReference type="Google" id="ProtNLM"/>
    </source>
</evidence>
<dbReference type="InterPro" id="IPR038986">
    <property type="entry name" value="Clr2"/>
</dbReference>
<evidence type="ECO:0000259" key="3">
    <source>
        <dbReference type="Pfam" id="PF16761"/>
    </source>
</evidence>
<dbReference type="AlphaFoldDB" id="A0AAN7YHC0"/>
<dbReference type="InterPro" id="IPR031915">
    <property type="entry name" value="Clr2_N"/>
</dbReference>
<feature type="domain" description="Cryptic loci regulator 2 C-terminal" evidence="2">
    <location>
        <begin position="390"/>
        <end position="513"/>
    </location>
</feature>
<comment type="caution">
    <text evidence="4">The sequence shown here is derived from an EMBL/GenBank/DDBJ whole genome shotgun (WGS) entry which is preliminary data.</text>
</comment>
<feature type="region of interest" description="Disordered" evidence="1">
    <location>
        <begin position="116"/>
        <end position="139"/>
    </location>
</feature>
<reference evidence="4" key="1">
    <citation type="submission" date="2023-08" db="EMBL/GenBank/DDBJ databases">
        <title>Black Yeasts Isolated from many extreme environments.</title>
        <authorList>
            <person name="Coleine C."/>
            <person name="Stajich J.E."/>
            <person name="Selbmann L."/>
        </authorList>
    </citation>
    <scope>NUCLEOTIDE SEQUENCE</scope>
    <source>
        <strain evidence="4">CCFEE 5401</strain>
    </source>
</reference>
<dbReference type="GO" id="GO:0031934">
    <property type="term" value="C:mating-type region heterochromatin"/>
    <property type="evidence" value="ECO:0007669"/>
    <property type="project" value="TreeGrafter"/>
</dbReference>
<dbReference type="Pfam" id="PF16761">
    <property type="entry name" value="Clr2_transil"/>
    <property type="match status" value="1"/>
</dbReference>
<dbReference type="GO" id="GO:0030466">
    <property type="term" value="P:silent mating-type cassette heterochromatin formation"/>
    <property type="evidence" value="ECO:0007669"/>
    <property type="project" value="TreeGrafter"/>
</dbReference>
<feature type="compositionally biased region" description="Polar residues" evidence="1">
    <location>
        <begin position="1"/>
        <end position="10"/>
    </location>
</feature>
<dbReference type="Proteomes" id="UP001310890">
    <property type="component" value="Unassembled WGS sequence"/>
</dbReference>
<protein>
    <recommendedName>
        <fullName evidence="6">Cryptic loci regulator 2 N-terminal domain-containing protein</fullName>
    </recommendedName>
</protein>
<evidence type="ECO:0000313" key="5">
    <source>
        <dbReference type="Proteomes" id="UP001310890"/>
    </source>
</evidence>
<evidence type="ECO:0000256" key="1">
    <source>
        <dbReference type="SAM" id="MobiDB-lite"/>
    </source>
</evidence>